<feature type="compositionally biased region" description="Basic and acidic residues" evidence="10">
    <location>
        <begin position="493"/>
        <end position="506"/>
    </location>
</feature>
<proteinExistence type="inferred from homology"/>
<dbReference type="OrthoDB" id="5349119at2759"/>
<feature type="region of interest" description="Disordered" evidence="10">
    <location>
        <begin position="274"/>
        <end position="301"/>
    </location>
</feature>
<keyword evidence="12" id="KW-1185">Reference proteome</keyword>
<keyword evidence="5 9" id="KW-0233">DNA recombination</keyword>
<evidence type="ECO:0000256" key="8">
    <source>
        <dbReference type="ARBA" id="ARBA00029496"/>
    </source>
</evidence>
<dbReference type="AlphaFoldDB" id="A0A232M3L6"/>
<dbReference type="Proteomes" id="UP000243515">
    <property type="component" value="Unassembled WGS sequence"/>
</dbReference>
<evidence type="ECO:0000256" key="7">
    <source>
        <dbReference type="ARBA" id="ARBA00023242"/>
    </source>
</evidence>
<dbReference type="InterPro" id="IPR018574">
    <property type="entry name" value="Structure-sp_endonuc_su_Slx4"/>
</dbReference>
<evidence type="ECO:0000256" key="1">
    <source>
        <dbReference type="ARBA" id="ARBA00004123"/>
    </source>
</evidence>
<feature type="region of interest" description="Disordered" evidence="10">
    <location>
        <begin position="586"/>
        <end position="684"/>
    </location>
</feature>
<evidence type="ECO:0000313" key="12">
    <source>
        <dbReference type="Proteomes" id="UP000243515"/>
    </source>
</evidence>
<dbReference type="Pfam" id="PF09494">
    <property type="entry name" value="Slx4"/>
    <property type="match status" value="1"/>
</dbReference>
<evidence type="ECO:0000256" key="4">
    <source>
        <dbReference type="ARBA" id="ARBA00022763"/>
    </source>
</evidence>
<protein>
    <recommendedName>
        <fullName evidence="8 9">Structure-specific endonuclease subunit SLX4</fullName>
    </recommendedName>
</protein>
<feature type="region of interest" description="Disordered" evidence="10">
    <location>
        <begin position="409"/>
        <end position="429"/>
    </location>
</feature>
<feature type="compositionally biased region" description="Low complexity" evidence="10">
    <location>
        <begin position="418"/>
        <end position="429"/>
    </location>
</feature>
<gene>
    <name evidence="9" type="primary">SLX4</name>
    <name evidence="11" type="ORF">Egran_01282</name>
</gene>
<organism evidence="11 12">
    <name type="scientific">Elaphomyces granulatus</name>
    <dbReference type="NCBI Taxonomy" id="519963"/>
    <lineage>
        <taxon>Eukaryota</taxon>
        <taxon>Fungi</taxon>
        <taxon>Dikarya</taxon>
        <taxon>Ascomycota</taxon>
        <taxon>Pezizomycotina</taxon>
        <taxon>Eurotiomycetes</taxon>
        <taxon>Eurotiomycetidae</taxon>
        <taxon>Eurotiales</taxon>
        <taxon>Elaphomycetaceae</taxon>
        <taxon>Elaphomyces</taxon>
    </lineage>
</organism>
<feature type="compositionally biased region" description="Basic and acidic residues" evidence="10">
    <location>
        <begin position="173"/>
        <end position="192"/>
    </location>
</feature>
<evidence type="ECO:0000256" key="3">
    <source>
        <dbReference type="ARBA" id="ARBA00022553"/>
    </source>
</evidence>
<dbReference type="HAMAP" id="MF_03110">
    <property type="entry name" value="Endonuc_su_Slx4"/>
    <property type="match status" value="1"/>
</dbReference>
<feature type="region of interest" description="Disordered" evidence="10">
    <location>
        <begin position="130"/>
        <end position="192"/>
    </location>
</feature>
<evidence type="ECO:0000256" key="10">
    <source>
        <dbReference type="SAM" id="MobiDB-lite"/>
    </source>
</evidence>
<dbReference type="GO" id="GO:0006310">
    <property type="term" value="P:DNA recombination"/>
    <property type="evidence" value="ECO:0007669"/>
    <property type="project" value="UniProtKB-UniRule"/>
</dbReference>
<keyword evidence="4 9" id="KW-0227">DNA damage</keyword>
<dbReference type="GO" id="GO:0033557">
    <property type="term" value="C:Slx1-Slx4 complex"/>
    <property type="evidence" value="ECO:0007669"/>
    <property type="project" value="UniProtKB-UniRule"/>
</dbReference>
<feature type="compositionally biased region" description="Basic and acidic residues" evidence="10">
    <location>
        <begin position="634"/>
        <end position="643"/>
    </location>
</feature>
<feature type="compositionally biased region" description="Basic residues" evidence="10">
    <location>
        <begin position="337"/>
        <end position="347"/>
    </location>
</feature>
<feature type="compositionally biased region" description="Polar residues" evidence="10">
    <location>
        <begin position="277"/>
        <end position="301"/>
    </location>
</feature>
<evidence type="ECO:0000256" key="5">
    <source>
        <dbReference type="ARBA" id="ARBA00023172"/>
    </source>
</evidence>
<comment type="similarity">
    <text evidence="2 9">Belongs to the SLX4 family.</text>
</comment>
<dbReference type="CDD" id="cd22999">
    <property type="entry name" value="SAP_SLX4"/>
    <property type="match status" value="1"/>
</dbReference>
<feature type="region of interest" description="Disordered" evidence="10">
    <location>
        <begin position="468"/>
        <end position="550"/>
    </location>
</feature>
<comment type="caution">
    <text evidence="11">The sequence shown here is derived from an EMBL/GenBank/DDBJ whole genome shotgun (WGS) entry which is preliminary data.</text>
</comment>
<comment type="subcellular location">
    <subcellularLocation>
        <location evidence="1 9">Nucleus</location>
    </subcellularLocation>
</comment>
<evidence type="ECO:0000256" key="9">
    <source>
        <dbReference type="HAMAP-Rule" id="MF_03110"/>
    </source>
</evidence>
<dbReference type="GO" id="GO:0006281">
    <property type="term" value="P:DNA repair"/>
    <property type="evidence" value="ECO:0007669"/>
    <property type="project" value="UniProtKB-UniRule"/>
</dbReference>
<dbReference type="EMBL" id="NPHW01002681">
    <property type="protein sequence ID" value="OXV10956.1"/>
    <property type="molecule type" value="Genomic_DNA"/>
</dbReference>
<comment type="function">
    <text evidence="9">Regulatory subunit of the SLX1-SLX4 structure-specific endonuclease that resolves DNA secondary structures generated during DNA repair and recombination. Has endonuclease activity towards branched DNA substrates, introducing single-strand cuts in duplex DNA close to junctions with ss-DNA.</text>
</comment>
<keyword evidence="3 9" id="KW-0597">Phosphoprotein</keyword>
<dbReference type="GO" id="GO:0006260">
    <property type="term" value="P:DNA replication"/>
    <property type="evidence" value="ECO:0007669"/>
    <property type="project" value="InterPro"/>
</dbReference>
<name>A0A232M3L6_9EURO</name>
<feature type="compositionally biased region" description="Polar residues" evidence="10">
    <location>
        <begin position="594"/>
        <end position="604"/>
    </location>
</feature>
<evidence type="ECO:0000256" key="6">
    <source>
        <dbReference type="ARBA" id="ARBA00023204"/>
    </source>
</evidence>
<keyword evidence="6 9" id="KW-0234">DNA repair</keyword>
<evidence type="ECO:0000313" key="11">
    <source>
        <dbReference type="EMBL" id="OXV10956.1"/>
    </source>
</evidence>
<accession>A0A232M3L6</accession>
<feature type="region of interest" description="Disordered" evidence="10">
    <location>
        <begin position="329"/>
        <end position="359"/>
    </location>
</feature>
<reference evidence="11 12" key="1">
    <citation type="journal article" date="2015" name="Environ. Microbiol.">
        <title>Metagenome sequence of Elaphomyces granulatus from sporocarp tissue reveals Ascomycota ectomycorrhizal fingerprints of genome expansion and a Proteobacteria-rich microbiome.</title>
        <authorList>
            <person name="Quandt C.A."/>
            <person name="Kohler A."/>
            <person name="Hesse C.N."/>
            <person name="Sharpton T.J."/>
            <person name="Martin F."/>
            <person name="Spatafora J.W."/>
        </authorList>
    </citation>
    <scope>NUCLEOTIDE SEQUENCE [LARGE SCALE GENOMIC DNA]</scope>
    <source>
        <strain evidence="11 12">OSC145934</strain>
    </source>
</reference>
<sequence>MTSDVTIVLPSSSPQCIFARSPTPVAYSSDRLFGTSPSSPLSSPSMLSPSLLFLTPRSRKEKEKDLLENKKALLTEDTGRKDIFAESLTGKRPNGRLNRVSKKCTGKQGTLLGKQEWVLDGFQTQDWEEVTETKKGGKPQKQNKSLKQGNKVLIGKVAKSKGGANRVPAKQADTPRSRDTKNENGDGDDLHLEKATERRLDWTPRRCSETLVIHLDEDDETDGSGSKHHIADLHSEYAFSGNVSSLDDNRKNIHGGPTKRRKLELLDSWTHNHSRQTRISIDSTNEASSVRQSKQTRSGKKMNTITAYATAQYVSSGDSPNTIHERVNTDANDTAKRATKAKPKPTRVKGNGGNKRARKSIPSKCLVVSPEAAFRAFSNQDLLFGTCSQLERDEPQTLTRETQMAIQVSESPISAQQTNNPNPNSTLTPSNRALARFISSRSLWSVGARDSDGSMALPDVLDMIHSPDISGISSKSREQVPCRVNTKQGGQEKWIEIDDSPKKDSEADVSMSTTNKPPADTQPPPLGDYRPFDSSEKPTDPPEMPRFSGFTDVELRKQIAAYGFKPIKDRDEMVMLLQKCWGNRHSGETDAGHSVNSRSVQTSVMPKDSGHTNNSIEPSVSRLTTGGLPGPPSNRKEKGETVAKQRGRRKKDPSILSREQPKAKNSAAADEHVSVPSSQSCHSPRHTASLYRCLSLASSAAQLNSTTPDLAAADAYGGTDDLPNLSSQITRAVRSQPQIRSTNCSRQLTWHEKILLYNPISLEDFTIWLNTQGLDSVGEDRETSAGFVRGWCESKGICCY</sequence>
<dbReference type="GO" id="GO:0017108">
    <property type="term" value="F:5'-flap endonuclease activity"/>
    <property type="evidence" value="ECO:0007669"/>
    <property type="project" value="InterPro"/>
</dbReference>
<evidence type="ECO:0000256" key="2">
    <source>
        <dbReference type="ARBA" id="ARBA00006661"/>
    </source>
</evidence>
<keyword evidence="7 9" id="KW-0539">Nucleus</keyword>
<feature type="compositionally biased region" description="Polar residues" evidence="10">
    <location>
        <begin position="611"/>
        <end position="624"/>
    </location>
</feature>
<feature type="compositionally biased region" description="Basic and acidic residues" evidence="10">
    <location>
        <begin position="530"/>
        <end position="540"/>
    </location>
</feature>
<comment type="subunit">
    <text evidence="9">Forms a heterodimer with SLX1.</text>
</comment>
<dbReference type="InterPro" id="IPR027784">
    <property type="entry name" value="Slx4_ascomycetes"/>
</dbReference>
<comment type="PTM">
    <text evidence="9">Phosphorylated in response to DNA damage.</text>
</comment>